<dbReference type="GO" id="GO:0005634">
    <property type="term" value="C:nucleus"/>
    <property type="evidence" value="ECO:0007669"/>
    <property type="project" value="UniProtKB-SubCell"/>
</dbReference>
<name>A0A8J5XVP9_DIALT</name>
<feature type="region of interest" description="Disordered" evidence="4">
    <location>
        <begin position="317"/>
        <end position="369"/>
    </location>
</feature>
<comment type="caution">
    <text evidence="6">The sequence shown here is derived from an EMBL/GenBank/DDBJ whole genome shotgun (WGS) entry which is preliminary data.</text>
</comment>
<dbReference type="Pfam" id="PF03638">
    <property type="entry name" value="TCR"/>
    <property type="match status" value="2"/>
</dbReference>
<proteinExistence type="inferred from homology"/>
<dbReference type="PANTHER" id="PTHR12446">
    <property type="entry name" value="TESMIN/TSO1-RELATED"/>
    <property type="match status" value="1"/>
</dbReference>
<comment type="similarity">
    <text evidence="2">Belongs to the lin-54 family.</text>
</comment>
<evidence type="ECO:0000256" key="1">
    <source>
        <dbReference type="ARBA" id="ARBA00004123"/>
    </source>
</evidence>
<dbReference type="PROSITE" id="PS51634">
    <property type="entry name" value="CRC"/>
    <property type="match status" value="1"/>
</dbReference>
<evidence type="ECO:0000259" key="5">
    <source>
        <dbReference type="PROSITE" id="PS51634"/>
    </source>
</evidence>
<evidence type="ECO:0000256" key="2">
    <source>
        <dbReference type="ARBA" id="ARBA00007267"/>
    </source>
</evidence>
<accession>A0A8J5XVP9</accession>
<sequence length="438" mass="45986">MDLSPAAAGGEAGRRSGSRACSPFLHYAVSLSPLEPDLLRNPSPACFSSGLVALSVPLTAAHERRTALALRELPSQPEFEESDGASRAEIASQLQARDRLVRQLHFARDGSAARAPIDGAAAGAPARPAGVGGQLALAASNGGPAERRCNCRKSQCLKLYCECFAAGDLCSAGCSCVGCLNLDQHAAVRDDARKATLQRNPTAFKPKIQDALAAATEAQAPTATHVRGCFCKKSGCLKKYCECFGAGIACSDKCKCDNCHNREDADGFDDAHARRRKRLRGSSGSAACGRRLSLASTVADDEPRTELLDGLSDVEVNGESHAPLDAPRADGARAPGPRDHPHGPMTGEWYGEARRRDTTPPSLTPEFVGRTPNALVDMSFTAKAWGAVRARSIQPSPPDACGECSSPGVFKVLVPSAPSCAEQAALHALDSTLRFTKG</sequence>
<dbReference type="GO" id="GO:0006355">
    <property type="term" value="P:regulation of DNA-templated transcription"/>
    <property type="evidence" value="ECO:0007669"/>
    <property type="project" value="TreeGrafter"/>
</dbReference>
<dbReference type="Proteomes" id="UP000751190">
    <property type="component" value="Unassembled WGS sequence"/>
</dbReference>
<dbReference type="SMART" id="SM01114">
    <property type="entry name" value="CXC"/>
    <property type="match status" value="2"/>
</dbReference>
<feature type="compositionally biased region" description="Basic and acidic residues" evidence="4">
    <location>
        <begin position="327"/>
        <end position="342"/>
    </location>
</feature>
<comment type="subcellular location">
    <subcellularLocation>
        <location evidence="1">Nucleus</location>
    </subcellularLocation>
</comment>
<evidence type="ECO:0000256" key="4">
    <source>
        <dbReference type="SAM" id="MobiDB-lite"/>
    </source>
</evidence>
<gene>
    <name evidence="6" type="ORF">KFE25_005952</name>
</gene>
<dbReference type="AlphaFoldDB" id="A0A8J5XVP9"/>
<dbReference type="OrthoDB" id="6283463at2759"/>
<dbReference type="PANTHER" id="PTHR12446:SF34">
    <property type="entry name" value="PROTEIN LIN-54 HOMOLOG"/>
    <property type="match status" value="1"/>
</dbReference>
<organism evidence="6 7">
    <name type="scientific">Diacronema lutheri</name>
    <name type="common">Unicellular marine alga</name>
    <name type="synonym">Monochrysis lutheri</name>
    <dbReference type="NCBI Taxonomy" id="2081491"/>
    <lineage>
        <taxon>Eukaryota</taxon>
        <taxon>Haptista</taxon>
        <taxon>Haptophyta</taxon>
        <taxon>Pavlovophyceae</taxon>
        <taxon>Pavlovales</taxon>
        <taxon>Pavlovaceae</taxon>
        <taxon>Diacronema</taxon>
    </lineage>
</organism>
<evidence type="ECO:0000256" key="3">
    <source>
        <dbReference type="ARBA" id="ARBA00023242"/>
    </source>
</evidence>
<evidence type="ECO:0000313" key="7">
    <source>
        <dbReference type="Proteomes" id="UP000751190"/>
    </source>
</evidence>
<reference evidence="6" key="1">
    <citation type="submission" date="2021-05" db="EMBL/GenBank/DDBJ databases">
        <title>The genome of the haptophyte Pavlova lutheri (Diacronema luteri, Pavlovales) - a model for lipid biosynthesis in eukaryotic algae.</title>
        <authorList>
            <person name="Hulatt C.J."/>
            <person name="Posewitz M.C."/>
        </authorList>
    </citation>
    <scope>NUCLEOTIDE SEQUENCE</scope>
    <source>
        <strain evidence="6">NIVA-4/92</strain>
    </source>
</reference>
<dbReference type="InterPro" id="IPR028307">
    <property type="entry name" value="Lin-54_fam"/>
</dbReference>
<dbReference type="InterPro" id="IPR005172">
    <property type="entry name" value="CRC"/>
</dbReference>
<keyword evidence="3" id="KW-0539">Nucleus</keyword>
<evidence type="ECO:0000313" key="6">
    <source>
        <dbReference type="EMBL" id="KAG8469497.1"/>
    </source>
</evidence>
<dbReference type="InterPro" id="IPR033467">
    <property type="entry name" value="Tesmin/TSO1-like_CXC"/>
</dbReference>
<dbReference type="EMBL" id="JAGTXO010000002">
    <property type="protein sequence ID" value="KAG8469497.1"/>
    <property type="molecule type" value="Genomic_DNA"/>
</dbReference>
<protein>
    <recommendedName>
        <fullName evidence="5">CRC domain-containing protein</fullName>
    </recommendedName>
</protein>
<feature type="domain" description="CRC" evidence="5">
    <location>
        <begin position="145"/>
        <end position="264"/>
    </location>
</feature>
<keyword evidence="7" id="KW-1185">Reference proteome</keyword>